<evidence type="ECO:0000313" key="3">
    <source>
        <dbReference type="Proteomes" id="UP000332487"/>
    </source>
</evidence>
<dbReference type="AlphaFoldDB" id="C7DIW4"/>
<evidence type="ECO:0000256" key="1">
    <source>
        <dbReference type="SAM" id="Phobius"/>
    </source>
</evidence>
<reference evidence="2 3" key="1">
    <citation type="journal article" date="2009" name="Genome Biol.">
        <title>Community-wide analysis of microbial genome sequence signatures.</title>
        <authorList>
            <person name="Dick G.J."/>
            <person name="Andersson A.F."/>
            <person name="Baker B.J."/>
            <person name="Simmons S.L."/>
            <person name="Thomas B.C."/>
            <person name="Yelton A.P."/>
            <person name="Banfield J.F."/>
        </authorList>
    </citation>
    <scope>NUCLEOTIDE SEQUENCE [LARGE SCALE GENOMIC DNA]</scope>
    <source>
        <strain evidence="2">ARMAN-2</strain>
    </source>
</reference>
<keyword evidence="1" id="KW-0812">Transmembrane</keyword>
<evidence type="ECO:0000313" key="2">
    <source>
        <dbReference type="EMBL" id="EET89888.1"/>
    </source>
</evidence>
<feature type="transmembrane region" description="Helical" evidence="1">
    <location>
        <begin position="200"/>
        <end position="218"/>
    </location>
</feature>
<organism evidence="2 3">
    <name type="scientific">Candidatus Micrarchaeum acidiphilum ARMAN-2</name>
    <dbReference type="NCBI Taxonomy" id="425595"/>
    <lineage>
        <taxon>Archaea</taxon>
        <taxon>Candidatus Micrarchaeota</taxon>
        <taxon>Candidatus Micrarchaeia</taxon>
        <taxon>Candidatus Micrarchaeales</taxon>
        <taxon>Candidatus Micrarchaeaceae</taxon>
        <taxon>Candidatus Micrarchaeum</taxon>
    </lineage>
</organism>
<dbReference type="EMBL" id="GG697241">
    <property type="protein sequence ID" value="EET89888.1"/>
    <property type="molecule type" value="Genomic_DNA"/>
</dbReference>
<keyword evidence="1" id="KW-1133">Transmembrane helix</keyword>
<feature type="transmembrane region" description="Helical" evidence="1">
    <location>
        <begin position="230"/>
        <end position="256"/>
    </location>
</feature>
<sequence>MTFILNTCSLFGASNYVNSWLGINYLVIAASFAVVALVYMAGSLLPGSTRTKITSMTKVEMTQLLLSVLIIIILMGVSQVACSFTTAISQATVKTTLSPFQYADFYIGNLSTNTGLRLLGNIYSISITYAIDSRIWTAVGSILQSLSKSGDAIISFPFGYDLGTYYGILSDLYLDVFSPIIIVTIGMLFLQYLLLPIIEYTAFVIVLPIALVMRSISFTGSGLRTAANSVLALAIAAYLIYPMMVAFDGYAIAWIFSPSNPEYSCAGCLSTVESTYSLTSIPASAFDSLSSSSSGFNVNGLGSPAISSILSSSLLGDITGNIPVYGVIANAGSTVSLMSQFIFTAIFMFGINLAVTLGFAIGLAKGLNSGVEGAGSFWSSI</sequence>
<feature type="transmembrane region" description="Helical" evidence="1">
    <location>
        <begin position="172"/>
        <end position="194"/>
    </location>
</feature>
<feature type="transmembrane region" description="Helical" evidence="1">
    <location>
        <begin position="21"/>
        <end position="44"/>
    </location>
</feature>
<keyword evidence="1" id="KW-0472">Membrane</keyword>
<keyword evidence="3" id="KW-1185">Reference proteome</keyword>
<dbReference type="Proteomes" id="UP000332487">
    <property type="component" value="Unassembled WGS sequence"/>
</dbReference>
<evidence type="ECO:0008006" key="4">
    <source>
        <dbReference type="Google" id="ProtNLM"/>
    </source>
</evidence>
<proteinExistence type="predicted"/>
<protein>
    <recommendedName>
        <fullName evidence="4">Multipass membrane protein</fullName>
    </recommendedName>
</protein>
<accession>C7DIW4</accession>
<feature type="transmembrane region" description="Helical" evidence="1">
    <location>
        <begin position="341"/>
        <end position="364"/>
    </location>
</feature>
<feature type="transmembrane region" description="Helical" evidence="1">
    <location>
        <begin position="64"/>
        <end position="88"/>
    </location>
</feature>
<reference evidence="2 3" key="2">
    <citation type="journal article" date="2010" name="Proc. Natl. Acad. Sci. U.S.A.">
        <title>Enigmatic, ultrasmall, uncultivated Archaea.</title>
        <authorList>
            <person name="Baker B.J."/>
            <person name="Comolli L.R."/>
            <person name="Dick G.J."/>
            <person name="Hauser L.J."/>
            <person name="Hyatt D."/>
            <person name="Dill B.D."/>
            <person name="Land M.L."/>
            <person name="Verberkmoes N.C."/>
            <person name="Hettich R.L."/>
            <person name="Banfield J.F."/>
        </authorList>
    </citation>
    <scope>NUCLEOTIDE SEQUENCE [LARGE SCALE GENOMIC DNA]</scope>
    <source>
        <strain evidence="2">ARMAN-2</strain>
    </source>
</reference>
<gene>
    <name evidence="2" type="ORF">UNLARM2_1002</name>
</gene>
<name>C7DIW4_MICA2</name>